<keyword evidence="1" id="KW-0343">GTPase activation</keyword>
<dbReference type="InterPro" id="IPR000195">
    <property type="entry name" value="Rab-GAP-TBC_dom"/>
</dbReference>
<dbReference type="Pfam" id="PF00566">
    <property type="entry name" value="RabGAP-TBC"/>
    <property type="match status" value="2"/>
</dbReference>
<dbReference type="Ensembl" id="ENSCHIT00010051012.1">
    <property type="protein sequence ID" value="ENSCHIP00010036300.1"/>
    <property type="gene ID" value="ENSCHIG00010027056.1"/>
</dbReference>
<accession>A0A8C2Y0B7</accession>
<dbReference type="Gene3D" id="1.10.8.270">
    <property type="entry name" value="putative rabgap domain of human tbc1 domain family member 14 like domains"/>
    <property type="match status" value="1"/>
</dbReference>
<evidence type="ECO:0000256" key="1">
    <source>
        <dbReference type="ARBA" id="ARBA00022468"/>
    </source>
</evidence>
<evidence type="ECO:0000256" key="3">
    <source>
        <dbReference type="SAM" id="MobiDB-lite"/>
    </source>
</evidence>
<sequence length="362" mass="40024">MPVLPFMPFMSDLLTCESYPWKPLERGPSETALFPFSVKRYIRKGIPLEHRARVWMGVSGAQARMDRNPGYYQRLLQGERSASLEEAIRTDMNRTFPDNVRFRKDAEPCLQGPLYNVLLAYGHHNHGVGYCQGMNFIAGYLILVTKSEEEAFWLLDALVGRILPGGVWEFGELQRTKPKSLAATATERDSRLLQPLDAGPEDGPGGARGAGADEAAGGGSADGRPRRAVDPGRVPLVHLPFRGRPARGGEGAQLGPGPAARLRTDPPLPPQTVLRVWDCLFSEGSKIIFRVALTLLKHHQASILEATSVPDLCEKFKEITRGRFVTECHSFMQRVFSEPGSLSRASIARLRERCRAQLLAQG</sequence>
<dbReference type="InterPro" id="IPR035969">
    <property type="entry name" value="Rab-GAP_TBC_sf"/>
</dbReference>
<dbReference type="Gene3D" id="1.10.472.80">
    <property type="entry name" value="Ypt/Rab-GAP domain of gyp1p, domain 3"/>
    <property type="match status" value="1"/>
</dbReference>
<reference evidence="5" key="1">
    <citation type="submission" date="2025-08" db="UniProtKB">
        <authorList>
            <consortium name="Ensembl"/>
        </authorList>
    </citation>
    <scope>IDENTIFICATION</scope>
</reference>
<dbReference type="AlphaFoldDB" id="A0A8C2Y0B7"/>
<dbReference type="PANTHER" id="PTHR47219">
    <property type="entry name" value="RAB GTPASE-ACTIVATING PROTEIN 1-LIKE"/>
    <property type="match status" value="1"/>
</dbReference>
<proteinExistence type="predicted"/>
<dbReference type="PANTHER" id="PTHR47219:SF10">
    <property type="entry name" value="GROWTH HORMONE-REGULATED TBC PROTEIN 1"/>
    <property type="match status" value="1"/>
</dbReference>
<evidence type="ECO:0000259" key="4">
    <source>
        <dbReference type="PROSITE" id="PS50086"/>
    </source>
</evidence>
<dbReference type="SUPFAM" id="SSF47923">
    <property type="entry name" value="Ypt/Rab-GAP domain of gyp1p"/>
    <property type="match status" value="2"/>
</dbReference>
<evidence type="ECO:0000256" key="2">
    <source>
        <dbReference type="ARBA" id="ARBA00043879"/>
    </source>
</evidence>
<name>A0A8C2Y0B7_CAPHI</name>
<dbReference type="InterPro" id="IPR050302">
    <property type="entry name" value="Rab_GAP_TBC_domain"/>
</dbReference>
<dbReference type="PROSITE" id="PS50086">
    <property type="entry name" value="TBC_RABGAP"/>
    <property type="match status" value="1"/>
</dbReference>
<feature type="domain" description="Rab-GAP TBC" evidence="4">
    <location>
        <begin position="45"/>
        <end position="284"/>
    </location>
</feature>
<dbReference type="GO" id="GO:0005096">
    <property type="term" value="F:GTPase activator activity"/>
    <property type="evidence" value="ECO:0007669"/>
    <property type="project" value="UniProtKB-KW"/>
</dbReference>
<dbReference type="SMART" id="SM00164">
    <property type="entry name" value="TBC"/>
    <property type="match status" value="1"/>
</dbReference>
<dbReference type="GO" id="GO:0031267">
    <property type="term" value="F:small GTPase binding"/>
    <property type="evidence" value="ECO:0007669"/>
    <property type="project" value="TreeGrafter"/>
</dbReference>
<evidence type="ECO:0000313" key="5">
    <source>
        <dbReference type="Ensembl" id="ENSCHIP00010036300.1"/>
    </source>
</evidence>
<protein>
    <recommendedName>
        <fullName evidence="4">Rab-GAP TBC domain-containing protein</fullName>
    </recommendedName>
</protein>
<dbReference type="FunFam" id="1.10.8.270:FF:000016">
    <property type="entry name" value="TBC1 domain family member 2A"/>
    <property type="match status" value="1"/>
</dbReference>
<organism evidence="5">
    <name type="scientific">Capra hircus</name>
    <name type="common">Goat</name>
    <dbReference type="NCBI Taxonomy" id="9925"/>
    <lineage>
        <taxon>Eukaryota</taxon>
        <taxon>Metazoa</taxon>
        <taxon>Chordata</taxon>
        <taxon>Craniata</taxon>
        <taxon>Vertebrata</taxon>
        <taxon>Euteleostomi</taxon>
        <taxon>Mammalia</taxon>
        <taxon>Eutheria</taxon>
        <taxon>Laurasiatheria</taxon>
        <taxon>Artiodactyla</taxon>
        <taxon>Ruminantia</taxon>
        <taxon>Pecora</taxon>
        <taxon>Bovidae</taxon>
        <taxon>Caprinae</taxon>
        <taxon>Capra</taxon>
    </lineage>
</organism>
<feature type="region of interest" description="Disordered" evidence="3">
    <location>
        <begin position="178"/>
        <end position="266"/>
    </location>
</feature>
<comment type="function">
    <text evidence="2">May act as a GTPase-activating protein for Rab family protein(s).</text>
</comment>